<dbReference type="GO" id="GO:0004252">
    <property type="term" value="F:serine-type endopeptidase activity"/>
    <property type="evidence" value="ECO:0007669"/>
    <property type="project" value="UniProtKB-UniRule"/>
</dbReference>
<dbReference type="PROSITE" id="PS51892">
    <property type="entry name" value="SUBTILASE"/>
    <property type="match status" value="1"/>
</dbReference>
<evidence type="ECO:0000256" key="4">
    <source>
        <dbReference type="ARBA" id="ARBA00022825"/>
    </source>
</evidence>
<dbReference type="EMBL" id="JAUOQI010000003">
    <property type="protein sequence ID" value="MDO6576891.1"/>
    <property type="molecule type" value="Genomic_DNA"/>
</dbReference>
<feature type="chain" id="PRO_5043947741" evidence="7">
    <location>
        <begin position="30"/>
        <end position="464"/>
    </location>
</feature>
<dbReference type="PANTHER" id="PTHR43806">
    <property type="entry name" value="PEPTIDASE S8"/>
    <property type="match status" value="1"/>
</dbReference>
<evidence type="ECO:0000256" key="3">
    <source>
        <dbReference type="ARBA" id="ARBA00022801"/>
    </source>
</evidence>
<evidence type="ECO:0000313" key="10">
    <source>
        <dbReference type="Proteomes" id="UP001170717"/>
    </source>
</evidence>
<dbReference type="InterPro" id="IPR050131">
    <property type="entry name" value="Peptidase_S8_subtilisin-like"/>
</dbReference>
<reference evidence="9" key="1">
    <citation type="submission" date="2023-07" db="EMBL/GenBank/DDBJ databases">
        <title>Genome content predicts the carbon catabolic preferences of heterotrophic bacteria.</title>
        <authorList>
            <person name="Gralka M."/>
        </authorList>
    </citation>
    <scope>NUCLEOTIDE SEQUENCE</scope>
    <source>
        <strain evidence="9">F2M12</strain>
    </source>
</reference>
<dbReference type="PANTHER" id="PTHR43806:SF11">
    <property type="entry name" value="CEREVISIN-RELATED"/>
    <property type="match status" value="1"/>
</dbReference>
<dbReference type="InterPro" id="IPR023828">
    <property type="entry name" value="Peptidase_S8_Ser-AS"/>
</dbReference>
<evidence type="ECO:0000259" key="8">
    <source>
        <dbReference type="Pfam" id="PF00082"/>
    </source>
</evidence>
<keyword evidence="3 5" id="KW-0378">Hydrolase</keyword>
<dbReference type="InterPro" id="IPR036852">
    <property type="entry name" value="Peptidase_S8/S53_dom_sf"/>
</dbReference>
<sequence>MMMCRSLCQLIVSGLILSSSSIVSSDARAQLTIGRQIIEPVNPIIDKVPVDVGTVRDVLENQVEQGVDSTFETLTNIPAPQFTVPSPLSLTSPAGNLVLKEVKAPDGFLAVKSEWLVVGSEADKTHFSHPDITIESSHYLTAIDQWVYRLKVSANLDELSQIRNNLPTSLKEQVGRNHIYLAQNMGELQSPETYEIPENPAPLENQKNSQDKQASIATTGKPKVCQVPVRIGMIDTNIAHNHQTLKHLVIEQQSFLPQALPTTQLHGTSVASLLADNMLTGSHLYNASVFYTRNSISQGATLLSLIDGLNYLVAKHVDAINMSLAGPENSVLANVIKKISEQGIQIIAAVGNEGPASPPLFPAAYPSTIAVTAVDSKQAIYRWANQGNYVDFAASGVSVEVAHPDGTISRETGTSMATPFVSARYACLFRASSNQAQALATLRDQAIDAGAPGRDPVFGVGILQ</sequence>
<evidence type="ECO:0000256" key="1">
    <source>
        <dbReference type="ARBA" id="ARBA00011073"/>
    </source>
</evidence>
<dbReference type="GO" id="GO:0006508">
    <property type="term" value="P:proteolysis"/>
    <property type="evidence" value="ECO:0007669"/>
    <property type="project" value="UniProtKB-KW"/>
</dbReference>
<dbReference type="SUPFAM" id="SSF52743">
    <property type="entry name" value="Subtilisin-like"/>
    <property type="match status" value="1"/>
</dbReference>
<feature type="domain" description="Peptidase S8/S53" evidence="8">
    <location>
        <begin position="229"/>
        <end position="461"/>
    </location>
</feature>
<dbReference type="Proteomes" id="UP001170717">
    <property type="component" value="Unassembled WGS sequence"/>
</dbReference>
<feature type="compositionally biased region" description="Polar residues" evidence="6">
    <location>
        <begin position="205"/>
        <end position="218"/>
    </location>
</feature>
<dbReference type="Gene3D" id="3.40.50.200">
    <property type="entry name" value="Peptidase S8/S53 domain"/>
    <property type="match status" value="1"/>
</dbReference>
<evidence type="ECO:0000256" key="2">
    <source>
        <dbReference type="ARBA" id="ARBA00022670"/>
    </source>
</evidence>
<dbReference type="RefSeq" id="WP_303463419.1">
    <property type="nucleotide sequence ID" value="NZ_JAUOPZ010000002.1"/>
</dbReference>
<dbReference type="InterPro" id="IPR015500">
    <property type="entry name" value="Peptidase_S8_subtilisin-rel"/>
</dbReference>
<dbReference type="PROSITE" id="PS00138">
    <property type="entry name" value="SUBTILASE_SER"/>
    <property type="match status" value="1"/>
</dbReference>
<dbReference type="Pfam" id="PF00082">
    <property type="entry name" value="Peptidase_S8"/>
    <property type="match status" value="1"/>
</dbReference>
<comment type="similarity">
    <text evidence="1 5">Belongs to the peptidase S8 family.</text>
</comment>
<feature type="signal peptide" evidence="7">
    <location>
        <begin position="1"/>
        <end position="29"/>
    </location>
</feature>
<gene>
    <name evidence="9" type="ORF">Q4527_05775</name>
</gene>
<organism evidence="9 10">
    <name type="scientific">Alteromonas stellipolaris</name>
    <dbReference type="NCBI Taxonomy" id="233316"/>
    <lineage>
        <taxon>Bacteria</taxon>
        <taxon>Pseudomonadati</taxon>
        <taxon>Pseudomonadota</taxon>
        <taxon>Gammaproteobacteria</taxon>
        <taxon>Alteromonadales</taxon>
        <taxon>Alteromonadaceae</taxon>
        <taxon>Alteromonas/Salinimonas group</taxon>
        <taxon>Alteromonas</taxon>
    </lineage>
</organism>
<accession>A0AAW7YXH7</accession>
<evidence type="ECO:0000313" key="9">
    <source>
        <dbReference type="EMBL" id="MDO6576891.1"/>
    </source>
</evidence>
<dbReference type="CDD" id="cd05561">
    <property type="entry name" value="Peptidases_S8_4"/>
    <property type="match status" value="1"/>
</dbReference>
<comment type="caution">
    <text evidence="9">The sequence shown here is derived from an EMBL/GenBank/DDBJ whole genome shotgun (WGS) entry which is preliminary data.</text>
</comment>
<feature type="region of interest" description="Disordered" evidence="6">
    <location>
        <begin position="192"/>
        <end position="218"/>
    </location>
</feature>
<evidence type="ECO:0000256" key="5">
    <source>
        <dbReference type="PROSITE-ProRule" id="PRU01240"/>
    </source>
</evidence>
<keyword evidence="2 5" id="KW-0645">Protease</keyword>
<feature type="active site" description="Charge relay system" evidence="5">
    <location>
        <position position="266"/>
    </location>
</feature>
<feature type="active site" description="Charge relay system" evidence="5">
    <location>
        <position position="235"/>
    </location>
</feature>
<evidence type="ECO:0000256" key="6">
    <source>
        <dbReference type="SAM" id="MobiDB-lite"/>
    </source>
</evidence>
<dbReference type="InterPro" id="IPR000209">
    <property type="entry name" value="Peptidase_S8/S53_dom"/>
</dbReference>
<evidence type="ECO:0000256" key="7">
    <source>
        <dbReference type="SAM" id="SignalP"/>
    </source>
</evidence>
<feature type="active site" description="Charge relay system" evidence="5">
    <location>
        <position position="415"/>
    </location>
</feature>
<protein>
    <submittedName>
        <fullName evidence="9">S8 family serine peptidase</fullName>
    </submittedName>
</protein>
<name>A0AAW7YXH7_9ALTE</name>
<dbReference type="PRINTS" id="PR00723">
    <property type="entry name" value="SUBTILISIN"/>
</dbReference>
<keyword evidence="7" id="KW-0732">Signal</keyword>
<keyword evidence="4 5" id="KW-0720">Serine protease</keyword>
<proteinExistence type="inferred from homology"/>
<dbReference type="AlphaFoldDB" id="A0AAW7YXH7"/>